<reference evidence="2 3" key="1">
    <citation type="submission" date="2020-06" db="EMBL/GenBank/DDBJ databases">
        <title>NJ-3-1, isolated from saline soil.</title>
        <authorList>
            <person name="Cui H.L."/>
            <person name="Shi X."/>
        </authorList>
    </citation>
    <scope>NUCLEOTIDE SEQUENCE [LARGE SCALE GENOMIC DNA]</scope>
    <source>
        <strain evidence="2 3">NJ-3-1</strain>
    </source>
</reference>
<feature type="transmembrane region" description="Helical" evidence="1">
    <location>
        <begin position="36"/>
        <end position="56"/>
    </location>
</feature>
<dbReference type="KEGG" id="halu:HUG12_14210"/>
<dbReference type="RefSeq" id="WP_179269402.1">
    <property type="nucleotide sequence ID" value="NZ_CP058579.1"/>
</dbReference>
<dbReference type="Proteomes" id="UP000509626">
    <property type="component" value="Chromosome"/>
</dbReference>
<accession>A0A7D5QB08</accession>
<feature type="transmembrane region" description="Helical" evidence="1">
    <location>
        <begin position="12"/>
        <end position="30"/>
    </location>
</feature>
<dbReference type="AlphaFoldDB" id="A0A7D5QB08"/>
<organism evidence="2 3">
    <name type="scientific">Halorarum salinum</name>
    <dbReference type="NCBI Taxonomy" id="2743089"/>
    <lineage>
        <taxon>Archaea</taxon>
        <taxon>Methanobacteriati</taxon>
        <taxon>Methanobacteriota</taxon>
        <taxon>Stenosarchaea group</taxon>
        <taxon>Halobacteria</taxon>
        <taxon>Halobacteriales</taxon>
        <taxon>Haloferacaceae</taxon>
        <taxon>Halorarum</taxon>
    </lineage>
</organism>
<keyword evidence="1" id="KW-1133">Transmembrane helix</keyword>
<gene>
    <name evidence="2" type="ORF">HUG12_14210</name>
</gene>
<name>A0A7D5QB08_9EURY</name>
<sequence length="71" mass="7646">MPKTDTYPGRKAVAIILVTTWSLMTVAMSLEGVATVTPPFYGAFTALVFLLVGRLWNLEVEEMLPGTSGGK</sequence>
<proteinExistence type="predicted"/>
<keyword evidence="1" id="KW-0472">Membrane</keyword>
<evidence type="ECO:0000313" key="2">
    <source>
        <dbReference type="EMBL" id="QLG62817.1"/>
    </source>
</evidence>
<dbReference type="OrthoDB" id="199693at2157"/>
<keyword evidence="1" id="KW-0812">Transmembrane</keyword>
<dbReference type="EMBL" id="CP058579">
    <property type="protein sequence ID" value="QLG62817.1"/>
    <property type="molecule type" value="Genomic_DNA"/>
</dbReference>
<protein>
    <submittedName>
        <fullName evidence="2">Uncharacterized protein</fullName>
    </submittedName>
</protein>
<dbReference type="GeneID" id="56038635"/>
<evidence type="ECO:0000313" key="3">
    <source>
        <dbReference type="Proteomes" id="UP000509626"/>
    </source>
</evidence>
<keyword evidence="3" id="KW-1185">Reference proteome</keyword>
<evidence type="ECO:0000256" key="1">
    <source>
        <dbReference type="SAM" id="Phobius"/>
    </source>
</evidence>